<sequence length="99" mass="10856">MRPTALGWIDFEVSTAPEWDAAQVARLGRRLGYHVIWADQSSVLPVVDQVRNARVEAVIVPAPDHLGPLALNWLMGVTDVETVLPRLSFARWTAVGAGQ</sequence>
<dbReference type="EMBL" id="BAABJM010000007">
    <property type="protein sequence ID" value="GAA5066754.1"/>
    <property type="molecule type" value="Genomic_DNA"/>
</dbReference>
<proteinExistence type="predicted"/>
<reference evidence="2" key="1">
    <citation type="journal article" date="2019" name="Int. J. Syst. Evol. Microbiol.">
        <title>The Global Catalogue of Microorganisms (GCM) 10K type strain sequencing project: providing services to taxonomists for standard genome sequencing and annotation.</title>
        <authorList>
            <consortium name="The Broad Institute Genomics Platform"/>
            <consortium name="The Broad Institute Genome Sequencing Center for Infectious Disease"/>
            <person name="Wu L."/>
            <person name="Ma J."/>
        </authorList>
    </citation>
    <scope>NUCLEOTIDE SEQUENCE [LARGE SCALE GENOMIC DNA]</scope>
    <source>
        <strain evidence="2">JCM 18298</strain>
    </source>
</reference>
<organism evidence="1 2">
    <name type="scientific">Nocardia callitridis</name>
    <dbReference type="NCBI Taxonomy" id="648753"/>
    <lineage>
        <taxon>Bacteria</taxon>
        <taxon>Bacillati</taxon>
        <taxon>Actinomycetota</taxon>
        <taxon>Actinomycetes</taxon>
        <taxon>Mycobacteriales</taxon>
        <taxon>Nocardiaceae</taxon>
        <taxon>Nocardia</taxon>
    </lineage>
</organism>
<name>A0ABP9KXX5_9NOCA</name>
<comment type="caution">
    <text evidence="1">The sequence shown here is derived from an EMBL/GenBank/DDBJ whole genome shotgun (WGS) entry which is preliminary data.</text>
</comment>
<gene>
    <name evidence="1" type="ORF">GCM10023318_55290</name>
</gene>
<evidence type="ECO:0000313" key="1">
    <source>
        <dbReference type="EMBL" id="GAA5066754.1"/>
    </source>
</evidence>
<evidence type="ECO:0008006" key="3">
    <source>
        <dbReference type="Google" id="ProtNLM"/>
    </source>
</evidence>
<dbReference type="Proteomes" id="UP001500603">
    <property type="component" value="Unassembled WGS sequence"/>
</dbReference>
<keyword evidence="2" id="KW-1185">Reference proteome</keyword>
<protein>
    <recommendedName>
        <fullName evidence="3">LLM class flavin-dependent oxidoreductase</fullName>
    </recommendedName>
</protein>
<evidence type="ECO:0000313" key="2">
    <source>
        <dbReference type="Proteomes" id="UP001500603"/>
    </source>
</evidence>
<accession>A0ABP9KXX5</accession>